<sequence>MGTGIIVRRINGNNAFRHLTLLIKGTTVLYLLFIINNIFMMEMVNTSEVIRVTAIYFILQLVFVFAYMKNRKSNRLEGKTLFKELNKNYDVNSYEEIKQLDKKLAKQLRTKKKFVTHKGQIAATDDFMLMEMKDQRFFVWPTAGLKEISVRPSQGEQKEYGEYAIYFHYNDCEKAFGYSSYEKTLKLAKKYADAYAVKLKESGKY</sequence>
<name>A0ABY5JSQ9_9BACI</name>
<organism evidence="2 3">
    <name type="scientific">Oceanobacillus jeddahense</name>
    <dbReference type="NCBI Taxonomy" id="1462527"/>
    <lineage>
        <taxon>Bacteria</taxon>
        <taxon>Bacillati</taxon>
        <taxon>Bacillota</taxon>
        <taxon>Bacilli</taxon>
        <taxon>Bacillales</taxon>
        <taxon>Bacillaceae</taxon>
        <taxon>Oceanobacillus</taxon>
    </lineage>
</organism>
<dbReference type="Proteomes" id="UP001059773">
    <property type="component" value="Chromosome"/>
</dbReference>
<dbReference type="RefSeq" id="WP_256708411.1">
    <property type="nucleotide sequence ID" value="NZ_CP101914.1"/>
</dbReference>
<accession>A0ABY5JSQ9</accession>
<evidence type="ECO:0000313" key="2">
    <source>
        <dbReference type="EMBL" id="UUI03315.1"/>
    </source>
</evidence>
<keyword evidence="1" id="KW-0472">Membrane</keyword>
<proteinExistence type="predicted"/>
<protein>
    <submittedName>
        <fullName evidence="2">Uncharacterized protein</fullName>
    </submittedName>
</protein>
<reference evidence="2" key="1">
    <citation type="submission" date="2022-07" db="EMBL/GenBank/DDBJ databases">
        <title>FELIX.</title>
        <authorList>
            <person name="Wan K.H."/>
            <person name="Park S."/>
            <person name="Lawrence Q."/>
            <person name="Eichenberger J.P."/>
            <person name="Booth B.W."/>
            <person name="Piaggio A.J."/>
            <person name="Chandler J.C."/>
            <person name="Franklin A.B."/>
            <person name="Celniker S.E."/>
        </authorList>
    </citation>
    <scope>NUCLEOTIDE SEQUENCE</scope>
    <source>
        <strain evidence="2">QA-1986 374</strain>
    </source>
</reference>
<keyword evidence="1" id="KW-0812">Transmembrane</keyword>
<keyword evidence="1" id="KW-1133">Transmembrane helix</keyword>
<evidence type="ECO:0000256" key="1">
    <source>
        <dbReference type="SAM" id="Phobius"/>
    </source>
</evidence>
<gene>
    <name evidence="2" type="ORF">NP439_00930</name>
</gene>
<dbReference type="EMBL" id="CP101914">
    <property type="protein sequence ID" value="UUI03315.1"/>
    <property type="molecule type" value="Genomic_DNA"/>
</dbReference>
<keyword evidence="3" id="KW-1185">Reference proteome</keyword>
<evidence type="ECO:0000313" key="3">
    <source>
        <dbReference type="Proteomes" id="UP001059773"/>
    </source>
</evidence>
<feature type="transmembrane region" description="Helical" evidence="1">
    <location>
        <begin position="21"/>
        <end position="43"/>
    </location>
</feature>
<feature type="transmembrane region" description="Helical" evidence="1">
    <location>
        <begin position="49"/>
        <end position="68"/>
    </location>
</feature>